<dbReference type="RefSeq" id="WP_328983870.1">
    <property type="nucleotide sequence ID" value="NZ_CP121472.1"/>
</dbReference>
<evidence type="ECO:0000259" key="4">
    <source>
        <dbReference type="Pfam" id="PF00814"/>
    </source>
</evidence>
<gene>
    <name evidence="5" type="primary">gcp_1</name>
    <name evidence="5" type="ORF">Thiowin_03136</name>
</gene>
<dbReference type="InterPro" id="IPR000905">
    <property type="entry name" value="Gcp-like_dom"/>
</dbReference>
<evidence type="ECO:0000313" key="5">
    <source>
        <dbReference type="EMBL" id="WPL18085.1"/>
    </source>
</evidence>
<dbReference type="Proteomes" id="UP001432180">
    <property type="component" value="Chromosome"/>
</dbReference>
<evidence type="ECO:0000256" key="3">
    <source>
        <dbReference type="ARBA" id="ARBA00032446"/>
    </source>
</evidence>
<protein>
    <recommendedName>
        <fullName evidence="2">tRNA threonylcarbamoyladenosine biosynthesis protein TsaB</fullName>
    </recommendedName>
    <alternativeName>
        <fullName evidence="3">t(6)A37 threonylcarbamoyladenosine biosynthesis protein TsaB</fullName>
    </alternativeName>
</protein>
<dbReference type="NCBIfam" id="TIGR03725">
    <property type="entry name" value="T6A_YeaZ"/>
    <property type="match status" value="1"/>
</dbReference>
<evidence type="ECO:0000256" key="2">
    <source>
        <dbReference type="ARBA" id="ARBA00019012"/>
    </source>
</evidence>
<sequence>MKILALETSGVFCSVALLRDGELLSQHEEAARRHGERLLPMMEQLLEQGSLGLGDLDAIAFGCGPGSFTGVRIAAAVAQGVAFGAGVPVVGISTLAALAHAGWRSQGHTRIIAAIDARIDELYWGFFNVQGRGLVSALQPECVSVAEKVTVPFEPAERVPRLGVGNGWSLYRDLLIARTGLEKASIDASLTCTAADIAELAVNVVTAGQAMPPELGLPVYLRDQVAIKRTAVFMPLASTVH</sequence>
<accession>A0ABZ0SEN7</accession>
<name>A0ABZ0SEN7_9GAMM</name>
<keyword evidence="6" id="KW-1185">Reference proteome</keyword>
<dbReference type="EMBL" id="CP121472">
    <property type="protein sequence ID" value="WPL18085.1"/>
    <property type="molecule type" value="Genomic_DNA"/>
</dbReference>
<dbReference type="InterPro" id="IPR022496">
    <property type="entry name" value="T6A_TsaB"/>
</dbReference>
<feature type="domain" description="Gcp-like" evidence="4">
    <location>
        <begin position="28"/>
        <end position="174"/>
    </location>
</feature>
<evidence type="ECO:0000256" key="1">
    <source>
        <dbReference type="ARBA" id="ARBA00010493"/>
    </source>
</evidence>
<comment type="similarity">
    <text evidence="1">Belongs to the KAE1 / TsaD family. TsaB subfamily.</text>
</comment>
<dbReference type="Pfam" id="PF00814">
    <property type="entry name" value="TsaD"/>
    <property type="match status" value="1"/>
</dbReference>
<proteinExistence type="inferred from homology"/>
<organism evidence="5 6">
    <name type="scientific">Thiorhodovibrio winogradskyi</name>
    <dbReference type="NCBI Taxonomy" id="77007"/>
    <lineage>
        <taxon>Bacteria</taxon>
        <taxon>Pseudomonadati</taxon>
        <taxon>Pseudomonadota</taxon>
        <taxon>Gammaproteobacteria</taxon>
        <taxon>Chromatiales</taxon>
        <taxon>Chromatiaceae</taxon>
        <taxon>Thiorhodovibrio</taxon>
    </lineage>
</organism>
<dbReference type="InterPro" id="IPR043129">
    <property type="entry name" value="ATPase_NBD"/>
</dbReference>
<dbReference type="Gene3D" id="3.30.420.40">
    <property type="match status" value="2"/>
</dbReference>
<dbReference type="SUPFAM" id="SSF53067">
    <property type="entry name" value="Actin-like ATPase domain"/>
    <property type="match status" value="2"/>
</dbReference>
<dbReference type="PANTHER" id="PTHR11735:SF11">
    <property type="entry name" value="TRNA THREONYLCARBAMOYLADENOSINE BIOSYNTHESIS PROTEIN TSAB"/>
    <property type="match status" value="1"/>
</dbReference>
<dbReference type="CDD" id="cd24032">
    <property type="entry name" value="ASKHA_NBD_TsaB"/>
    <property type="match status" value="1"/>
</dbReference>
<evidence type="ECO:0000313" key="6">
    <source>
        <dbReference type="Proteomes" id="UP001432180"/>
    </source>
</evidence>
<reference evidence="5 6" key="1">
    <citation type="journal article" date="2023" name="Microorganisms">
        <title>Thiorhodovibrio frisius and Trv. litoralis spp. nov., Two Novel Members from a Clade of Fastidious Purple Sulfur Bacteria That Exhibit Unique Red-Shifted Light-Harvesting Capabilities.</title>
        <authorList>
            <person name="Methner A."/>
            <person name="Kuzyk S.B."/>
            <person name="Petersen J."/>
            <person name="Bauer S."/>
            <person name="Brinkmann H."/>
            <person name="Sichau K."/>
            <person name="Wanner G."/>
            <person name="Wolf J."/>
            <person name="Neumann-Schaal M."/>
            <person name="Henke P."/>
            <person name="Tank M."/>
            <person name="Sproer C."/>
            <person name="Bunk B."/>
            <person name="Overmann J."/>
        </authorList>
    </citation>
    <scope>NUCLEOTIDE SEQUENCE [LARGE SCALE GENOMIC DNA]</scope>
    <source>
        <strain evidence="5 6">DSM 6702</strain>
    </source>
</reference>
<dbReference type="PANTHER" id="PTHR11735">
    <property type="entry name" value="TRNA N6-ADENOSINE THREONYLCARBAMOYLTRANSFERASE"/>
    <property type="match status" value="1"/>
</dbReference>